<reference evidence="9" key="1">
    <citation type="submission" date="2022-04" db="EMBL/GenBank/DDBJ databases">
        <title>Carnegiea gigantea Genome sequencing and assembly v2.</title>
        <authorList>
            <person name="Copetti D."/>
            <person name="Sanderson M.J."/>
            <person name="Burquez A."/>
            <person name="Wojciechowski M.F."/>
        </authorList>
    </citation>
    <scope>NUCLEOTIDE SEQUENCE</scope>
    <source>
        <strain evidence="9">SGP5-SGP5p</strain>
        <tissue evidence="9">Aerial part</tissue>
    </source>
</reference>
<dbReference type="GO" id="GO:0004527">
    <property type="term" value="F:exonuclease activity"/>
    <property type="evidence" value="ECO:0007669"/>
    <property type="project" value="UniProtKB-KW"/>
</dbReference>
<feature type="compositionally biased region" description="Basic and acidic residues" evidence="7">
    <location>
        <begin position="496"/>
        <end position="515"/>
    </location>
</feature>
<evidence type="ECO:0000256" key="6">
    <source>
        <dbReference type="ARBA" id="ARBA00023242"/>
    </source>
</evidence>
<evidence type="ECO:0000313" key="9">
    <source>
        <dbReference type="EMBL" id="KAJ8432950.1"/>
    </source>
</evidence>
<keyword evidence="3" id="KW-0540">Nuclease</keyword>
<evidence type="ECO:0000256" key="1">
    <source>
        <dbReference type="ARBA" id="ARBA00004123"/>
    </source>
</evidence>
<keyword evidence="4" id="KW-0378">Hydrolase</keyword>
<dbReference type="AlphaFoldDB" id="A0A9Q1JXL5"/>
<gene>
    <name evidence="9" type="ORF">Cgig2_032782</name>
</gene>
<dbReference type="SUPFAM" id="SSF53098">
    <property type="entry name" value="Ribonuclease H-like"/>
    <property type="match status" value="1"/>
</dbReference>
<evidence type="ECO:0000256" key="3">
    <source>
        <dbReference type="ARBA" id="ARBA00022722"/>
    </source>
</evidence>
<dbReference type="InterPro" id="IPR047021">
    <property type="entry name" value="REXO1/3/4-like"/>
</dbReference>
<evidence type="ECO:0000259" key="8">
    <source>
        <dbReference type="SMART" id="SM00479"/>
    </source>
</evidence>
<evidence type="ECO:0000256" key="5">
    <source>
        <dbReference type="ARBA" id="ARBA00022839"/>
    </source>
</evidence>
<accession>A0A9Q1JXL5</accession>
<dbReference type="CDD" id="cd00590">
    <property type="entry name" value="RRM_SF"/>
    <property type="match status" value="1"/>
</dbReference>
<dbReference type="Proteomes" id="UP001153076">
    <property type="component" value="Unassembled WGS sequence"/>
</dbReference>
<organism evidence="9 10">
    <name type="scientific">Carnegiea gigantea</name>
    <dbReference type="NCBI Taxonomy" id="171969"/>
    <lineage>
        <taxon>Eukaryota</taxon>
        <taxon>Viridiplantae</taxon>
        <taxon>Streptophyta</taxon>
        <taxon>Embryophyta</taxon>
        <taxon>Tracheophyta</taxon>
        <taxon>Spermatophyta</taxon>
        <taxon>Magnoliopsida</taxon>
        <taxon>eudicotyledons</taxon>
        <taxon>Gunneridae</taxon>
        <taxon>Pentapetalae</taxon>
        <taxon>Caryophyllales</taxon>
        <taxon>Cactineae</taxon>
        <taxon>Cactaceae</taxon>
        <taxon>Cactoideae</taxon>
        <taxon>Echinocereeae</taxon>
        <taxon>Carnegiea</taxon>
    </lineage>
</organism>
<comment type="similarity">
    <text evidence="2">Belongs to the REXO1/REXO3 family.</text>
</comment>
<dbReference type="Gene3D" id="3.30.420.10">
    <property type="entry name" value="Ribonuclease H-like superfamily/Ribonuclease H"/>
    <property type="match status" value="1"/>
</dbReference>
<feature type="domain" description="Exonuclease" evidence="8">
    <location>
        <begin position="197"/>
        <end position="375"/>
    </location>
</feature>
<dbReference type="GO" id="GO:0003676">
    <property type="term" value="F:nucleic acid binding"/>
    <property type="evidence" value="ECO:0007669"/>
    <property type="project" value="InterPro"/>
</dbReference>
<dbReference type="OrthoDB" id="16516at2759"/>
<keyword evidence="6" id="KW-0539">Nucleus</keyword>
<dbReference type="GO" id="GO:0005634">
    <property type="term" value="C:nucleus"/>
    <property type="evidence" value="ECO:0007669"/>
    <property type="project" value="UniProtKB-SubCell"/>
</dbReference>
<dbReference type="InterPro" id="IPR013520">
    <property type="entry name" value="Ribonucl_H"/>
</dbReference>
<keyword evidence="5" id="KW-0269">Exonuclease</keyword>
<evidence type="ECO:0000256" key="7">
    <source>
        <dbReference type="SAM" id="MobiDB-lite"/>
    </source>
</evidence>
<sequence length="562" mass="62746">MDEKLATAGKGVLVQIVKLAQKRGMKGEMGGWKEFLKVYDKKFGASMSDPARRTSEALLAFLQTFKAEEDLRVMCLSLVLVPQNLFAYFSSCVIVILQYFAKILKCHSNRELLKQLIKSQDAESPEQASVCYLILLEDCMHVVHVIRNSILKTRVQRLLRLTLEHPLYPIEYSFPSHEEDWLVTKLGKKSKLKASNTLLAVDCEMVLCEDGNEALVKLCVVDRNLEVKLHEFVKPNKAVVDYRTDITGVSEEDLDGITCSLADVQNSLKKLLSHGAILVGHSLSNDLKALKVDHARVIDTSFVFKYGDETTKRRPSLNDLCKAWIGFLAPSVTNDTTILSVLGYELRKKGAPHNCVDDACAAMKLVVAKIGKGFDDVIPAAQDDIPDNERAKLFLHRIPKDLPSEELHQLVPGDFTIEVQTNKKGRGDKYSALALFGNPQEAIDAYEKLQGEEVKDSSGRSQKPISVQLKCGLTDTIYIRKMHRDNPPPALVSAKRSHDPPELTDSESKKLKTEQSAEASQGTACVDHVKEIERFKELVSQRDQEISSLHKIIAALTRKQGL</sequence>
<dbReference type="InterPro" id="IPR012337">
    <property type="entry name" value="RNaseH-like_sf"/>
</dbReference>
<protein>
    <recommendedName>
        <fullName evidence="8">Exonuclease domain-containing protein</fullName>
    </recommendedName>
</protein>
<evidence type="ECO:0000313" key="10">
    <source>
        <dbReference type="Proteomes" id="UP001153076"/>
    </source>
</evidence>
<keyword evidence="10" id="KW-1185">Reference proteome</keyword>
<evidence type="ECO:0000256" key="4">
    <source>
        <dbReference type="ARBA" id="ARBA00022801"/>
    </source>
</evidence>
<comment type="subcellular location">
    <subcellularLocation>
        <location evidence="1">Nucleus</location>
    </subcellularLocation>
</comment>
<dbReference type="InterPro" id="IPR036397">
    <property type="entry name" value="RNaseH_sf"/>
</dbReference>
<dbReference type="EMBL" id="JAKOGI010000570">
    <property type="protein sequence ID" value="KAJ8432950.1"/>
    <property type="molecule type" value="Genomic_DNA"/>
</dbReference>
<comment type="caution">
    <text evidence="9">The sequence shown here is derived from an EMBL/GenBank/DDBJ whole genome shotgun (WGS) entry which is preliminary data.</text>
</comment>
<dbReference type="CDD" id="cd06145">
    <property type="entry name" value="REX1_like"/>
    <property type="match status" value="1"/>
</dbReference>
<dbReference type="PANTHER" id="PTHR12801">
    <property type="entry name" value="RNA EXONUCLEASE REXO1 / RECO3 FAMILY MEMBER-RELATED"/>
    <property type="match status" value="1"/>
</dbReference>
<proteinExistence type="inferred from homology"/>
<dbReference type="PANTHER" id="PTHR12801:SF115">
    <property type="entry name" value="FI18136P1-RELATED"/>
    <property type="match status" value="1"/>
</dbReference>
<dbReference type="SMART" id="SM00479">
    <property type="entry name" value="EXOIII"/>
    <property type="match status" value="1"/>
</dbReference>
<name>A0A9Q1JXL5_9CARY</name>
<evidence type="ECO:0000256" key="2">
    <source>
        <dbReference type="ARBA" id="ARBA00006357"/>
    </source>
</evidence>
<feature type="region of interest" description="Disordered" evidence="7">
    <location>
        <begin position="483"/>
        <end position="523"/>
    </location>
</feature>
<dbReference type="Pfam" id="PF00929">
    <property type="entry name" value="RNase_T"/>
    <property type="match status" value="1"/>
</dbReference>
<dbReference type="InterPro" id="IPR034922">
    <property type="entry name" value="REX1-like_exo"/>
</dbReference>